<dbReference type="AlphaFoldDB" id="A0A7W5B033"/>
<sequence length="31" mass="3515">MEVEAMSADLLIQLLMLVIMIIELAKKSDRP</sequence>
<gene>
    <name evidence="2" type="ORF">FHS18_003299</name>
</gene>
<reference evidence="2 3" key="1">
    <citation type="submission" date="2020-08" db="EMBL/GenBank/DDBJ databases">
        <title>Genomic Encyclopedia of Type Strains, Phase III (KMG-III): the genomes of soil and plant-associated and newly described type strains.</title>
        <authorList>
            <person name="Whitman W."/>
        </authorList>
    </citation>
    <scope>NUCLEOTIDE SEQUENCE [LARGE SCALE GENOMIC DNA]</scope>
    <source>
        <strain evidence="2 3">CECT 5862</strain>
    </source>
</reference>
<evidence type="ECO:0000256" key="1">
    <source>
        <dbReference type="SAM" id="Phobius"/>
    </source>
</evidence>
<comment type="caution">
    <text evidence="2">The sequence shown here is derived from an EMBL/GenBank/DDBJ whole genome shotgun (WGS) entry which is preliminary data.</text>
</comment>
<organism evidence="2 3">
    <name type="scientific">Paenibacillus phyllosphaerae</name>
    <dbReference type="NCBI Taxonomy" id="274593"/>
    <lineage>
        <taxon>Bacteria</taxon>
        <taxon>Bacillati</taxon>
        <taxon>Bacillota</taxon>
        <taxon>Bacilli</taxon>
        <taxon>Bacillales</taxon>
        <taxon>Paenibacillaceae</taxon>
        <taxon>Paenibacillus</taxon>
    </lineage>
</organism>
<keyword evidence="1" id="KW-0472">Membrane</keyword>
<dbReference type="EMBL" id="JACHXK010000006">
    <property type="protein sequence ID" value="MBB3111231.1"/>
    <property type="molecule type" value="Genomic_DNA"/>
</dbReference>
<dbReference type="Proteomes" id="UP000570361">
    <property type="component" value="Unassembled WGS sequence"/>
</dbReference>
<protein>
    <recommendedName>
        <fullName evidence="4">Holin-like toxin</fullName>
    </recommendedName>
</protein>
<keyword evidence="3" id="KW-1185">Reference proteome</keyword>
<evidence type="ECO:0000313" key="3">
    <source>
        <dbReference type="Proteomes" id="UP000570361"/>
    </source>
</evidence>
<proteinExistence type="predicted"/>
<name>A0A7W5B033_9BACL</name>
<accession>A0A7W5B033</accession>
<evidence type="ECO:0000313" key="2">
    <source>
        <dbReference type="EMBL" id="MBB3111231.1"/>
    </source>
</evidence>
<keyword evidence="1" id="KW-0812">Transmembrane</keyword>
<evidence type="ECO:0008006" key="4">
    <source>
        <dbReference type="Google" id="ProtNLM"/>
    </source>
</evidence>
<keyword evidence="1" id="KW-1133">Transmembrane helix</keyword>
<feature type="transmembrane region" description="Helical" evidence="1">
    <location>
        <begin position="6"/>
        <end position="25"/>
    </location>
</feature>